<feature type="compositionally biased region" description="Basic and acidic residues" evidence="6">
    <location>
        <begin position="252"/>
        <end position="264"/>
    </location>
</feature>
<dbReference type="InterPro" id="IPR036986">
    <property type="entry name" value="S4_RNA-bd_sf"/>
</dbReference>
<dbReference type="InterPro" id="IPR020103">
    <property type="entry name" value="PsdUridine_synth_cat_dom_sf"/>
</dbReference>
<dbReference type="Pfam" id="PF00849">
    <property type="entry name" value="PseudoU_synth_2"/>
    <property type="match status" value="1"/>
</dbReference>
<evidence type="ECO:0000256" key="2">
    <source>
        <dbReference type="ARBA" id="ARBA00008348"/>
    </source>
</evidence>
<protein>
    <recommendedName>
        <fullName evidence="5">Pseudouridine synthase</fullName>
        <ecNumber evidence="5">5.4.99.-</ecNumber>
    </recommendedName>
</protein>
<dbReference type="NCBIfam" id="TIGR00093">
    <property type="entry name" value="pseudouridine synthase"/>
    <property type="match status" value="1"/>
</dbReference>
<comment type="catalytic activity">
    <reaction evidence="1">
        <text>a uridine in RNA = a pseudouridine in RNA</text>
        <dbReference type="Rhea" id="RHEA:48348"/>
        <dbReference type="Rhea" id="RHEA-COMP:12068"/>
        <dbReference type="Rhea" id="RHEA-COMP:12069"/>
        <dbReference type="ChEBI" id="CHEBI:65314"/>
        <dbReference type="ChEBI" id="CHEBI:65315"/>
    </reaction>
</comment>
<dbReference type="Gene3D" id="3.10.290.10">
    <property type="entry name" value="RNA-binding S4 domain"/>
    <property type="match status" value="1"/>
</dbReference>
<dbReference type="GO" id="GO:0120159">
    <property type="term" value="F:rRNA pseudouridine synthase activity"/>
    <property type="evidence" value="ECO:0007669"/>
    <property type="project" value="UniProtKB-ARBA"/>
</dbReference>
<comment type="caution">
    <text evidence="8">The sequence shown here is derived from an EMBL/GenBank/DDBJ whole genome shotgun (WGS) entry which is preliminary data.</text>
</comment>
<dbReference type="CDD" id="cd02870">
    <property type="entry name" value="PseudoU_synth_RsuA_like"/>
    <property type="match status" value="1"/>
</dbReference>
<organism evidence="8 9">
    <name type="scientific">Rathayibacter caricis DSM 15933</name>
    <dbReference type="NCBI Taxonomy" id="1328867"/>
    <lineage>
        <taxon>Bacteria</taxon>
        <taxon>Bacillati</taxon>
        <taxon>Actinomycetota</taxon>
        <taxon>Actinomycetes</taxon>
        <taxon>Micrococcales</taxon>
        <taxon>Microbacteriaceae</taxon>
        <taxon>Rathayibacter</taxon>
    </lineage>
</organism>
<dbReference type="FunFam" id="3.10.290.10:FF:000003">
    <property type="entry name" value="Pseudouridine synthase"/>
    <property type="match status" value="1"/>
</dbReference>
<dbReference type="PROSITE" id="PS50889">
    <property type="entry name" value="S4"/>
    <property type="match status" value="1"/>
</dbReference>
<evidence type="ECO:0000256" key="1">
    <source>
        <dbReference type="ARBA" id="ARBA00000073"/>
    </source>
</evidence>
<feature type="compositionally biased region" description="Basic and acidic residues" evidence="6">
    <location>
        <begin position="273"/>
        <end position="344"/>
    </location>
</feature>
<dbReference type="InterPro" id="IPR006145">
    <property type="entry name" value="PsdUridine_synth_RsuA/RluA"/>
</dbReference>
<evidence type="ECO:0000256" key="6">
    <source>
        <dbReference type="SAM" id="MobiDB-lite"/>
    </source>
</evidence>
<dbReference type="InterPro" id="IPR000748">
    <property type="entry name" value="PsdUridine_synth_RsuA/RluB/E/F"/>
</dbReference>
<dbReference type="InterPro" id="IPR050343">
    <property type="entry name" value="RsuA_PseudoU_synthase"/>
</dbReference>
<dbReference type="PROSITE" id="PS01149">
    <property type="entry name" value="PSI_RSU"/>
    <property type="match status" value="1"/>
</dbReference>
<name>A0A2T4UX95_9MICO</name>
<dbReference type="InterPro" id="IPR042092">
    <property type="entry name" value="PsdUridine_s_RsuA/RluB/E/F_cat"/>
</dbReference>
<evidence type="ECO:0000256" key="3">
    <source>
        <dbReference type="ARBA" id="ARBA00023235"/>
    </source>
</evidence>
<proteinExistence type="inferred from homology"/>
<dbReference type="PANTHER" id="PTHR47683:SF2">
    <property type="entry name" value="RNA-BINDING S4 DOMAIN-CONTAINING PROTEIN"/>
    <property type="match status" value="1"/>
</dbReference>
<dbReference type="SUPFAM" id="SSF55120">
    <property type="entry name" value="Pseudouridine synthase"/>
    <property type="match status" value="1"/>
</dbReference>
<feature type="domain" description="RNA-binding S4" evidence="7">
    <location>
        <begin position="11"/>
        <end position="75"/>
    </location>
</feature>
<dbReference type="PANTHER" id="PTHR47683">
    <property type="entry name" value="PSEUDOURIDINE SYNTHASE FAMILY PROTEIN-RELATED"/>
    <property type="match status" value="1"/>
</dbReference>
<dbReference type="Gene3D" id="3.30.70.1560">
    <property type="entry name" value="Alpha-L RNA-binding motif"/>
    <property type="match status" value="1"/>
</dbReference>
<accession>A0A2T4UX95</accession>
<keyword evidence="4" id="KW-0694">RNA-binding</keyword>
<dbReference type="SUPFAM" id="SSF55174">
    <property type="entry name" value="Alpha-L RNA-binding motif"/>
    <property type="match status" value="1"/>
</dbReference>
<evidence type="ECO:0000313" key="9">
    <source>
        <dbReference type="Proteomes" id="UP000241085"/>
    </source>
</evidence>
<evidence type="ECO:0000259" key="7">
    <source>
        <dbReference type="SMART" id="SM00363"/>
    </source>
</evidence>
<dbReference type="InterPro" id="IPR020094">
    <property type="entry name" value="TruA/RsuA/RluB/E/F_N"/>
</dbReference>
<dbReference type="EC" id="5.4.99.-" evidence="5"/>
<sequence>MSTPDSGPEGERLQKVLAAAGVASRRVVEEMIVARRIRVNGEVAAELGRRIDPATDSIEVDGVAVQLDTTRRYVMLNKPVGVVSSLADENGRADLSTYTQNFEERLFNVGRLDAETSGLLVLTNDGELAHVLAHPSFGVTKTYIAKVQGQVLPQTISALTAGVELDDGPVAADKARLLGRPEGKSNASLVELTLHSGRNRVVRRMMAAVGHPVLELVRRQFGPLHLGTLRSGDLRDLTREELGALLTISRQGGEKVAEKPEPTRKASAGARRPRPDERREDRRPAEGREDRRPAERREDRRPTGERRDSGDRRPSDDRRSSPSADRRPAAGRRSGPDKQRRPDR</sequence>
<comment type="similarity">
    <text evidence="2 5">Belongs to the pseudouridine synthase RsuA family.</text>
</comment>
<gene>
    <name evidence="8" type="ORF">C1I63_15805</name>
</gene>
<keyword evidence="3 5" id="KW-0413">Isomerase</keyword>
<keyword evidence="9" id="KW-1185">Reference proteome</keyword>
<dbReference type="GO" id="GO:0003723">
    <property type="term" value="F:RNA binding"/>
    <property type="evidence" value="ECO:0007669"/>
    <property type="project" value="UniProtKB-KW"/>
</dbReference>
<evidence type="ECO:0000256" key="5">
    <source>
        <dbReference type="RuleBase" id="RU003887"/>
    </source>
</evidence>
<evidence type="ECO:0000313" key="8">
    <source>
        <dbReference type="EMBL" id="PTL74155.1"/>
    </source>
</evidence>
<reference evidence="8 9" key="1">
    <citation type="submission" date="2018-03" db="EMBL/GenBank/DDBJ databases">
        <title>Bacteriophage NCPPB3778 and a type I-E CRISPR drive the evolution of the US Biological Select Agent, Rathayibacter toxicus.</title>
        <authorList>
            <person name="Davis E.W.II."/>
            <person name="Tabima J.F."/>
            <person name="Weisberg A.J."/>
            <person name="Dantas Lopes L."/>
            <person name="Wiseman M.S."/>
            <person name="Wiseman M.S."/>
            <person name="Pupko T."/>
            <person name="Belcher M.S."/>
            <person name="Sechler A.J."/>
            <person name="Tancos M.A."/>
            <person name="Schroeder B.K."/>
            <person name="Murray T.D."/>
            <person name="Luster D.G."/>
            <person name="Schneider W.L."/>
            <person name="Rogers E."/>
            <person name="Andreote F.D."/>
            <person name="Grunwald N.J."/>
            <person name="Putnam M.L."/>
            <person name="Chang J.H."/>
        </authorList>
    </citation>
    <scope>NUCLEOTIDE SEQUENCE [LARGE SCALE GENOMIC DNA]</scope>
    <source>
        <strain evidence="8 9">DSM 15933</strain>
    </source>
</reference>
<dbReference type="InterPro" id="IPR002942">
    <property type="entry name" value="S4_RNA-bd"/>
</dbReference>
<dbReference type="SMART" id="SM00363">
    <property type="entry name" value="S4"/>
    <property type="match status" value="1"/>
</dbReference>
<evidence type="ECO:0000256" key="4">
    <source>
        <dbReference type="PROSITE-ProRule" id="PRU00182"/>
    </source>
</evidence>
<dbReference type="Pfam" id="PF01479">
    <property type="entry name" value="S4"/>
    <property type="match status" value="1"/>
</dbReference>
<dbReference type="InterPro" id="IPR018496">
    <property type="entry name" value="PsdUridine_synth_RsuA/RluB_CS"/>
</dbReference>
<dbReference type="GO" id="GO:0000455">
    <property type="term" value="P:enzyme-directed rRNA pseudouridine synthesis"/>
    <property type="evidence" value="ECO:0007669"/>
    <property type="project" value="UniProtKB-ARBA"/>
</dbReference>
<dbReference type="Gene3D" id="3.30.70.580">
    <property type="entry name" value="Pseudouridine synthase I, catalytic domain, N-terminal subdomain"/>
    <property type="match status" value="1"/>
</dbReference>
<dbReference type="CDD" id="cd00165">
    <property type="entry name" value="S4"/>
    <property type="match status" value="1"/>
</dbReference>
<dbReference type="EMBL" id="PZPL01000001">
    <property type="protein sequence ID" value="PTL74155.1"/>
    <property type="molecule type" value="Genomic_DNA"/>
</dbReference>
<dbReference type="AlphaFoldDB" id="A0A2T4UX95"/>
<feature type="region of interest" description="Disordered" evidence="6">
    <location>
        <begin position="250"/>
        <end position="344"/>
    </location>
</feature>
<dbReference type="Proteomes" id="UP000241085">
    <property type="component" value="Unassembled WGS sequence"/>
</dbReference>